<dbReference type="EMBL" id="JBHUPG010000002">
    <property type="protein sequence ID" value="MFD2910543.1"/>
    <property type="molecule type" value="Genomic_DNA"/>
</dbReference>
<feature type="binding site" evidence="7">
    <location>
        <position position="169"/>
    </location>
    <ligand>
        <name>Zn(2+)</name>
        <dbReference type="ChEBI" id="CHEBI:29105"/>
        <label>1</label>
    </ligand>
</feature>
<dbReference type="InterPro" id="IPR017484">
    <property type="entry name" value="Kynurenine_formamidase_bac"/>
</dbReference>
<feature type="binding site" evidence="7">
    <location>
        <position position="17"/>
    </location>
    <ligand>
        <name>substrate</name>
    </ligand>
</feature>
<keyword evidence="4 7" id="KW-0862">Zinc</keyword>
<evidence type="ECO:0000313" key="8">
    <source>
        <dbReference type="EMBL" id="MFD2910543.1"/>
    </source>
</evidence>
<keyword evidence="9" id="KW-1185">Reference proteome</keyword>
<comment type="function">
    <text evidence="1 7">Catalyzes the hydrolysis of N-formyl-L-kynurenine to L-kynurenine, the second step in the kynurenine pathway of tryptophan degradation.</text>
</comment>
<dbReference type="Proteomes" id="UP001597561">
    <property type="component" value="Unassembled WGS sequence"/>
</dbReference>
<feature type="binding site" evidence="7">
    <location>
        <position position="47"/>
    </location>
    <ligand>
        <name>Zn(2+)</name>
        <dbReference type="ChEBI" id="CHEBI:29105"/>
        <label>1</label>
    </ligand>
</feature>
<comment type="cofactor">
    <cofactor evidence="7">
        <name>Zn(2+)</name>
        <dbReference type="ChEBI" id="CHEBI:29105"/>
    </cofactor>
    <text evidence="7">Binds 2 zinc ions per subunit.</text>
</comment>
<comment type="similarity">
    <text evidence="7">Belongs to the Cyclase 1 superfamily. KynB family.</text>
</comment>
<name>A0ABW5ZCM5_9BACL</name>
<sequence>MKLIDISMTLSKETPNWPGDTPFHYEIAWPMAESGSVNVGKIEASTHIGTHIDAPFHYDDAGQKTDELDLNRYFAKAAVIDCTGLSEIKKDHINFKGEAVTAVLFKTCAWQNRQVFPESIPVLGTEVPAYLKEQGINLIGVDLPSVDHLESKELPVHHALYAQHINILEGIVLDEVEAGMYQLIAMPLKIKGGDGSPVRAVLISEK</sequence>
<dbReference type="GO" id="GO:0004061">
    <property type="term" value="F:arylformamidase activity"/>
    <property type="evidence" value="ECO:0007669"/>
    <property type="project" value="UniProtKB-EC"/>
</dbReference>
<evidence type="ECO:0000256" key="6">
    <source>
        <dbReference type="ARBA" id="ARBA00048496"/>
    </source>
</evidence>
<feature type="binding site" evidence="7">
    <location>
        <position position="53"/>
    </location>
    <ligand>
        <name>Zn(2+)</name>
        <dbReference type="ChEBI" id="CHEBI:29105"/>
        <label>1</label>
    </ligand>
</feature>
<evidence type="ECO:0000256" key="1">
    <source>
        <dbReference type="ARBA" id="ARBA00002204"/>
    </source>
</evidence>
<reference evidence="9" key="1">
    <citation type="journal article" date="2019" name="Int. J. Syst. Evol. Microbiol.">
        <title>The Global Catalogue of Microorganisms (GCM) 10K type strain sequencing project: providing services to taxonomists for standard genome sequencing and annotation.</title>
        <authorList>
            <consortium name="The Broad Institute Genomics Platform"/>
            <consortium name="The Broad Institute Genome Sequencing Center for Infectious Disease"/>
            <person name="Wu L."/>
            <person name="Ma J."/>
        </authorList>
    </citation>
    <scope>NUCLEOTIDE SEQUENCE [LARGE SCALE GENOMIC DNA]</scope>
    <source>
        <strain evidence="9">KCTC 13528</strain>
    </source>
</reference>
<protein>
    <recommendedName>
        <fullName evidence="7">Kynurenine formamidase</fullName>
        <shortName evidence="7">KFA</shortName>
        <shortName evidence="7">KFase</shortName>
        <ecNumber evidence="7">3.5.1.9</ecNumber>
    </recommendedName>
    <alternativeName>
        <fullName evidence="7">Arylformamidase</fullName>
    </alternativeName>
    <alternativeName>
        <fullName evidence="7">N-formylkynurenine formamidase</fullName>
        <shortName evidence="7">FKF</shortName>
    </alternativeName>
</protein>
<keyword evidence="5 7" id="KW-0823">Tryptophan catabolism</keyword>
<feature type="binding site" evidence="7">
    <location>
        <position position="53"/>
    </location>
    <ligand>
        <name>Zn(2+)</name>
        <dbReference type="ChEBI" id="CHEBI:29105"/>
        <label>2</label>
    </ligand>
</feature>
<dbReference type="HAMAP" id="MF_01969">
    <property type="entry name" value="KynB"/>
    <property type="match status" value="1"/>
</dbReference>
<dbReference type="Pfam" id="PF04199">
    <property type="entry name" value="Cyclase"/>
    <property type="match status" value="1"/>
</dbReference>
<comment type="catalytic activity">
    <reaction evidence="6 7">
        <text>N-formyl-L-kynurenine + H2O = L-kynurenine + formate + H(+)</text>
        <dbReference type="Rhea" id="RHEA:13009"/>
        <dbReference type="ChEBI" id="CHEBI:15377"/>
        <dbReference type="ChEBI" id="CHEBI:15378"/>
        <dbReference type="ChEBI" id="CHEBI:15740"/>
        <dbReference type="ChEBI" id="CHEBI:57959"/>
        <dbReference type="ChEBI" id="CHEBI:58629"/>
        <dbReference type="EC" id="3.5.1.9"/>
    </reaction>
</comment>
<comment type="caution">
    <text evidence="8">The sequence shown here is derived from an EMBL/GenBank/DDBJ whole genome shotgun (WGS) entry which is preliminary data.</text>
</comment>
<feature type="active site" description="Proton donor/acceptor" evidence="7">
    <location>
        <position position="57"/>
    </location>
</feature>
<dbReference type="PANTHER" id="PTHR31118">
    <property type="entry name" value="CYCLASE-LIKE PROTEIN 2"/>
    <property type="match status" value="1"/>
</dbReference>
<dbReference type="NCBIfam" id="TIGR03035">
    <property type="entry name" value="trp_arylform"/>
    <property type="match status" value="1"/>
</dbReference>
<dbReference type="RefSeq" id="WP_204730794.1">
    <property type="nucleotide sequence ID" value="NZ_JAFBDK010000025.1"/>
</dbReference>
<evidence type="ECO:0000256" key="4">
    <source>
        <dbReference type="ARBA" id="ARBA00022833"/>
    </source>
</evidence>
<accession>A0ABW5ZCM5</accession>
<gene>
    <name evidence="7 8" type="primary">kynB</name>
    <name evidence="8" type="ORF">ACFS5P_01490</name>
</gene>
<evidence type="ECO:0000256" key="2">
    <source>
        <dbReference type="ARBA" id="ARBA00022723"/>
    </source>
</evidence>
<evidence type="ECO:0000256" key="3">
    <source>
        <dbReference type="ARBA" id="ARBA00022801"/>
    </source>
</evidence>
<evidence type="ECO:0000256" key="7">
    <source>
        <dbReference type="HAMAP-Rule" id="MF_01969"/>
    </source>
</evidence>
<comment type="subunit">
    <text evidence="7">Homodimer.</text>
</comment>
<keyword evidence="3 7" id="KW-0378">Hydrolase</keyword>
<feature type="binding site" evidence="7">
    <location>
        <position position="157"/>
    </location>
    <ligand>
        <name>Zn(2+)</name>
        <dbReference type="ChEBI" id="CHEBI:29105"/>
        <label>2</label>
    </ligand>
</feature>
<proteinExistence type="inferred from homology"/>
<feature type="binding site" evidence="7">
    <location>
        <position position="169"/>
    </location>
    <ligand>
        <name>Zn(2+)</name>
        <dbReference type="ChEBI" id="CHEBI:29105"/>
        <label>2</label>
    </ligand>
</feature>
<organism evidence="8 9">
    <name type="scientific">Jeotgalibacillus terrae</name>
    <dbReference type="NCBI Taxonomy" id="587735"/>
    <lineage>
        <taxon>Bacteria</taxon>
        <taxon>Bacillati</taxon>
        <taxon>Bacillota</taxon>
        <taxon>Bacilli</taxon>
        <taxon>Bacillales</taxon>
        <taxon>Caryophanaceae</taxon>
        <taxon>Jeotgalibacillus</taxon>
    </lineage>
</organism>
<dbReference type="PANTHER" id="PTHR31118:SF32">
    <property type="entry name" value="KYNURENINE FORMAMIDASE"/>
    <property type="match status" value="1"/>
</dbReference>
<evidence type="ECO:0000256" key="5">
    <source>
        <dbReference type="ARBA" id="ARBA00023079"/>
    </source>
</evidence>
<dbReference type="InterPro" id="IPR037175">
    <property type="entry name" value="KFase_sf"/>
</dbReference>
<keyword evidence="2 7" id="KW-0479">Metal-binding</keyword>
<dbReference type="Gene3D" id="3.50.30.50">
    <property type="entry name" value="Putative cyclase"/>
    <property type="match status" value="1"/>
</dbReference>
<dbReference type="SUPFAM" id="SSF102198">
    <property type="entry name" value="Putative cyclase"/>
    <property type="match status" value="1"/>
</dbReference>
<evidence type="ECO:0000313" key="9">
    <source>
        <dbReference type="Proteomes" id="UP001597561"/>
    </source>
</evidence>
<comment type="pathway">
    <text evidence="7">Amino-acid degradation; L-tryptophan degradation via kynurenine pathway; L-kynurenine from L-tryptophan: step 2/2.</text>
</comment>
<dbReference type="InterPro" id="IPR007325">
    <property type="entry name" value="KFase/CYL"/>
</dbReference>
<feature type="binding site" evidence="7">
    <location>
        <position position="51"/>
    </location>
    <ligand>
        <name>Zn(2+)</name>
        <dbReference type="ChEBI" id="CHEBI:29105"/>
        <label>1</label>
    </ligand>
</feature>
<dbReference type="EC" id="3.5.1.9" evidence="7"/>